<dbReference type="CDD" id="cd02947">
    <property type="entry name" value="TRX_family"/>
    <property type="match status" value="1"/>
</dbReference>
<dbReference type="PRINTS" id="PR00421">
    <property type="entry name" value="THIOREDOXIN"/>
</dbReference>
<evidence type="ECO:0000256" key="5">
    <source>
        <dbReference type="ARBA" id="ARBA00023157"/>
    </source>
</evidence>
<protein>
    <recommendedName>
        <fullName evidence="7">Thioredoxin</fullName>
    </recommendedName>
</protein>
<evidence type="ECO:0000256" key="1">
    <source>
        <dbReference type="ARBA" id="ARBA00008987"/>
    </source>
</evidence>
<dbReference type="SUPFAM" id="SSF52833">
    <property type="entry name" value="Thioredoxin-like"/>
    <property type="match status" value="1"/>
</dbReference>
<evidence type="ECO:0000313" key="10">
    <source>
        <dbReference type="Proteomes" id="UP000532440"/>
    </source>
</evidence>
<dbReference type="PROSITE" id="PS00194">
    <property type="entry name" value="THIOREDOXIN_1"/>
    <property type="match status" value="1"/>
</dbReference>
<organism evidence="9 10">
    <name type="scientific">Quisquiliibacterium transsilvanicum</name>
    <dbReference type="NCBI Taxonomy" id="1549638"/>
    <lineage>
        <taxon>Bacteria</taxon>
        <taxon>Pseudomonadati</taxon>
        <taxon>Pseudomonadota</taxon>
        <taxon>Betaproteobacteria</taxon>
        <taxon>Burkholderiales</taxon>
        <taxon>Burkholderiaceae</taxon>
        <taxon>Quisquiliibacterium</taxon>
    </lineage>
</organism>
<evidence type="ECO:0000259" key="8">
    <source>
        <dbReference type="PROSITE" id="PS51352"/>
    </source>
</evidence>
<comment type="similarity">
    <text evidence="1">Belongs to the thioredoxin family.</text>
</comment>
<gene>
    <name evidence="9" type="ORF">HNQ70_003574</name>
</gene>
<dbReference type="PANTHER" id="PTHR45663:SF11">
    <property type="entry name" value="GEO12009P1"/>
    <property type="match status" value="1"/>
</dbReference>
<dbReference type="FunFam" id="3.40.30.10:FF:000001">
    <property type="entry name" value="Thioredoxin"/>
    <property type="match status" value="1"/>
</dbReference>
<evidence type="ECO:0000256" key="3">
    <source>
        <dbReference type="ARBA" id="ARBA00022723"/>
    </source>
</evidence>
<dbReference type="InterPro" id="IPR005746">
    <property type="entry name" value="Thioredoxin"/>
</dbReference>
<dbReference type="GO" id="GO:0045454">
    <property type="term" value="P:cell redox homeostasis"/>
    <property type="evidence" value="ECO:0007669"/>
    <property type="project" value="TreeGrafter"/>
</dbReference>
<dbReference type="GO" id="GO:0015035">
    <property type="term" value="F:protein-disulfide reductase activity"/>
    <property type="evidence" value="ECO:0007669"/>
    <property type="project" value="UniProtKB-UniRule"/>
</dbReference>
<dbReference type="Pfam" id="PF21352">
    <property type="entry name" value="Zn_ribbon_Thio2"/>
    <property type="match status" value="1"/>
</dbReference>
<dbReference type="PANTHER" id="PTHR45663">
    <property type="entry name" value="GEO12009P1"/>
    <property type="match status" value="1"/>
</dbReference>
<dbReference type="GO" id="GO:0046872">
    <property type="term" value="F:metal ion binding"/>
    <property type="evidence" value="ECO:0007669"/>
    <property type="project" value="UniProtKB-KW"/>
</dbReference>
<keyword evidence="9" id="KW-0560">Oxidoreductase</keyword>
<keyword evidence="6" id="KW-0676">Redox-active center</keyword>
<dbReference type="NCBIfam" id="TIGR01068">
    <property type="entry name" value="thioredoxin"/>
    <property type="match status" value="1"/>
</dbReference>
<reference evidence="9 10" key="1">
    <citation type="submission" date="2020-08" db="EMBL/GenBank/DDBJ databases">
        <title>Genomic Encyclopedia of Type Strains, Phase IV (KMG-IV): sequencing the most valuable type-strain genomes for metagenomic binning, comparative biology and taxonomic classification.</title>
        <authorList>
            <person name="Goeker M."/>
        </authorList>
    </citation>
    <scope>NUCLEOTIDE SEQUENCE [LARGE SCALE GENOMIC DNA]</scope>
    <source>
        <strain evidence="9 10">DSM 29781</strain>
    </source>
</reference>
<evidence type="ECO:0000256" key="7">
    <source>
        <dbReference type="NCBIfam" id="TIGR01068"/>
    </source>
</evidence>
<dbReference type="RefSeq" id="WP_183970271.1">
    <property type="nucleotide sequence ID" value="NZ_BAABEW010000020.1"/>
</dbReference>
<keyword evidence="10" id="KW-1185">Reference proteome</keyword>
<name>A0A7W8HK35_9BURK</name>
<dbReference type="InterPro" id="IPR049299">
    <property type="entry name" value="Thio2_N"/>
</dbReference>
<dbReference type="Pfam" id="PF00085">
    <property type="entry name" value="Thioredoxin"/>
    <property type="match status" value="1"/>
</dbReference>
<feature type="domain" description="Thioredoxin" evidence="8">
    <location>
        <begin position="13"/>
        <end position="141"/>
    </location>
</feature>
<evidence type="ECO:0000313" key="9">
    <source>
        <dbReference type="EMBL" id="MBB5273544.1"/>
    </source>
</evidence>
<keyword evidence="4" id="KW-0249">Electron transport</keyword>
<sequence>MELVCPHCDAVNRVPQERVDDLPVCGRCGGPLLDGRPLALDEAHFERFVSRNELPVLVDFWAEWCGPCRAMAPQFEEAARAMKGRVLFAKVDTEAAQGVSARLRIRSIPTLALFAGGRELARVSGAMPARDLVRWVEQQLAAQPGG</sequence>
<evidence type="ECO:0000256" key="4">
    <source>
        <dbReference type="ARBA" id="ARBA00022982"/>
    </source>
</evidence>
<dbReference type="InterPro" id="IPR036249">
    <property type="entry name" value="Thioredoxin-like_sf"/>
</dbReference>
<dbReference type="AlphaFoldDB" id="A0A7W8HK35"/>
<dbReference type="PROSITE" id="PS51352">
    <property type="entry name" value="THIOREDOXIN_2"/>
    <property type="match status" value="1"/>
</dbReference>
<dbReference type="GO" id="GO:0005829">
    <property type="term" value="C:cytosol"/>
    <property type="evidence" value="ECO:0007669"/>
    <property type="project" value="TreeGrafter"/>
</dbReference>
<dbReference type="NCBIfam" id="NF008229">
    <property type="entry name" value="PRK10996.1"/>
    <property type="match status" value="1"/>
</dbReference>
<dbReference type="Gene3D" id="3.40.30.10">
    <property type="entry name" value="Glutaredoxin"/>
    <property type="match status" value="1"/>
</dbReference>
<dbReference type="InterPro" id="IPR013766">
    <property type="entry name" value="Thioredoxin_domain"/>
</dbReference>
<dbReference type="EMBL" id="JACHGB010000007">
    <property type="protein sequence ID" value="MBB5273544.1"/>
    <property type="molecule type" value="Genomic_DNA"/>
</dbReference>
<dbReference type="Proteomes" id="UP000532440">
    <property type="component" value="Unassembled WGS sequence"/>
</dbReference>
<proteinExistence type="inferred from homology"/>
<keyword evidence="3" id="KW-0479">Metal-binding</keyword>
<keyword evidence="5" id="KW-1015">Disulfide bond</keyword>
<dbReference type="Gene3D" id="2.30.30.380">
    <property type="entry name" value="Zn-finger domain of Sec23/24"/>
    <property type="match status" value="1"/>
</dbReference>
<evidence type="ECO:0000256" key="2">
    <source>
        <dbReference type="ARBA" id="ARBA00022448"/>
    </source>
</evidence>
<accession>A0A7W8HK35</accession>
<comment type="caution">
    <text evidence="9">The sequence shown here is derived from an EMBL/GenBank/DDBJ whole genome shotgun (WGS) entry which is preliminary data.</text>
</comment>
<dbReference type="InterPro" id="IPR017937">
    <property type="entry name" value="Thioredoxin_CS"/>
</dbReference>
<keyword evidence="2" id="KW-0813">Transport</keyword>
<evidence type="ECO:0000256" key="6">
    <source>
        <dbReference type="ARBA" id="ARBA00023284"/>
    </source>
</evidence>